<sequence length="84" mass="9771">MKLFLASFLFLSPVFAQATTVECYCYYLAGRPAYWEWVDIIRFDADRSNYEARGEKTCKRRADAVILDKNWNGEVKATGCRFVN</sequence>
<evidence type="ECO:0000313" key="3">
    <source>
        <dbReference type="Proteomes" id="UP000075320"/>
    </source>
</evidence>
<accession>A0A150WEX0</accession>
<dbReference type="Proteomes" id="UP000075320">
    <property type="component" value="Unassembled WGS sequence"/>
</dbReference>
<dbReference type="AlphaFoldDB" id="A0A150WEX0"/>
<reference evidence="2 3" key="1">
    <citation type="submission" date="2016-03" db="EMBL/GenBank/DDBJ databases">
        <authorList>
            <person name="Ploux O."/>
        </authorList>
    </citation>
    <scope>NUCLEOTIDE SEQUENCE [LARGE SCALE GENOMIC DNA]</scope>
    <source>
        <strain evidence="2 3">R0</strain>
    </source>
</reference>
<keyword evidence="3" id="KW-1185">Reference proteome</keyword>
<feature type="chain" id="PRO_5007572408" evidence="1">
    <location>
        <begin position="19"/>
        <end position="84"/>
    </location>
</feature>
<comment type="caution">
    <text evidence="2">The sequence shown here is derived from an EMBL/GenBank/DDBJ whole genome shotgun (WGS) entry which is preliminary data.</text>
</comment>
<evidence type="ECO:0000256" key="1">
    <source>
        <dbReference type="SAM" id="SignalP"/>
    </source>
</evidence>
<evidence type="ECO:0000313" key="2">
    <source>
        <dbReference type="EMBL" id="KYG61678.1"/>
    </source>
</evidence>
<organism evidence="2 3">
    <name type="scientific">Bdellovibrio bacteriovorus</name>
    <dbReference type="NCBI Taxonomy" id="959"/>
    <lineage>
        <taxon>Bacteria</taxon>
        <taxon>Pseudomonadati</taxon>
        <taxon>Bdellovibrionota</taxon>
        <taxon>Bdellovibrionia</taxon>
        <taxon>Bdellovibrionales</taxon>
        <taxon>Pseudobdellovibrionaceae</taxon>
        <taxon>Bdellovibrio</taxon>
    </lineage>
</organism>
<keyword evidence="1" id="KW-0732">Signal</keyword>
<dbReference type="RefSeq" id="WP_061836760.1">
    <property type="nucleotide sequence ID" value="NZ_LUKE01000006.1"/>
</dbReference>
<feature type="signal peptide" evidence="1">
    <location>
        <begin position="1"/>
        <end position="18"/>
    </location>
</feature>
<gene>
    <name evidence="2" type="ORF">AZI86_18460</name>
</gene>
<name>A0A150WEX0_BDEBC</name>
<proteinExistence type="predicted"/>
<protein>
    <submittedName>
        <fullName evidence="2">Uncharacterized protein</fullName>
    </submittedName>
</protein>
<dbReference type="EMBL" id="LUKE01000006">
    <property type="protein sequence ID" value="KYG61678.1"/>
    <property type="molecule type" value="Genomic_DNA"/>
</dbReference>